<feature type="region of interest" description="Disordered" evidence="1">
    <location>
        <begin position="198"/>
        <end position="222"/>
    </location>
</feature>
<dbReference type="Proteomes" id="UP000248134">
    <property type="component" value="Unassembled WGS sequence"/>
</dbReference>
<proteinExistence type="predicted"/>
<name>A0A323URY9_RHOPL</name>
<feature type="compositionally biased region" description="Low complexity" evidence="1">
    <location>
        <begin position="209"/>
        <end position="219"/>
    </location>
</feature>
<accession>A0A323URY9</accession>
<gene>
    <name evidence="2" type="ORF">DNX69_00580</name>
</gene>
<sequence>MPKAPTFEERKAHYEAQWSIMKVKPERVASVDRSARLLLSNKSRYETVAAATNVPWFIIAIIHMREASGSFAGVLHNGEKIIGTGRKTKLVPAGRGPFKTWEDAAIDALNMKSLGKVKAWPIARICYEVEAYNGWGYWWRGDKSSAYLWAGTNIDGGGKFIADHVWSSTAQDQQNGAMAVLQRLMELDPSIAKTVFPTSPSGVPSVAPTQSATSTSATSRVDPQRQVGGVLNAVYAAIRAVLSRKA</sequence>
<dbReference type="AlphaFoldDB" id="A0A323URY9"/>
<evidence type="ECO:0000313" key="3">
    <source>
        <dbReference type="Proteomes" id="UP000248134"/>
    </source>
</evidence>
<comment type="caution">
    <text evidence="2">The sequence shown here is derived from an EMBL/GenBank/DDBJ whole genome shotgun (WGS) entry which is preliminary data.</text>
</comment>
<protein>
    <submittedName>
        <fullName evidence="2">Uncharacterized protein</fullName>
    </submittedName>
</protein>
<evidence type="ECO:0000313" key="2">
    <source>
        <dbReference type="EMBL" id="PZA13956.1"/>
    </source>
</evidence>
<dbReference type="EMBL" id="QKQS01000001">
    <property type="protein sequence ID" value="PZA13956.1"/>
    <property type="molecule type" value="Genomic_DNA"/>
</dbReference>
<evidence type="ECO:0000256" key="1">
    <source>
        <dbReference type="SAM" id="MobiDB-lite"/>
    </source>
</evidence>
<organism evidence="2 3">
    <name type="scientific">Rhodopseudomonas palustris</name>
    <dbReference type="NCBI Taxonomy" id="1076"/>
    <lineage>
        <taxon>Bacteria</taxon>
        <taxon>Pseudomonadati</taxon>
        <taxon>Pseudomonadota</taxon>
        <taxon>Alphaproteobacteria</taxon>
        <taxon>Hyphomicrobiales</taxon>
        <taxon>Nitrobacteraceae</taxon>
        <taxon>Rhodopseudomonas</taxon>
    </lineage>
</organism>
<reference evidence="2 3" key="1">
    <citation type="submission" date="2018-06" db="EMBL/GenBank/DDBJ databases">
        <title>Draft Whole-Genome Sequence of the purple photosynthetic bacterium Rhodospeudomonas palustris XCP.</title>
        <authorList>
            <person name="Rayyan A."/>
            <person name="Meyer T.E."/>
            <person name="Kyndt J.A."/>
        </authorList>
    </citation>
    <scope>NUCLEOTIDE SEQUENCE [LARGE SCALE GENOMIC DNA]</scope>
    <source>
        <strain evidence="2 3">XCP</strain>
    </source>
</reference>